<dbReference type="GO" id="GO:0003677">
    <property type="term" value="F:DNA binding"/>
    <property type="evidence" value="ECO:0007669"/>
    <property type="project" value="UniProtKB-UniRule"/>
</dbReference>
<evidence type="ECO:0000259" key="8">
    <source>
        <dbReference type="PROSITE" id="PS50071"/>
    </source>
</evidence>
<dbReference type="FunFam" id="1.10.10.60:FF:000373">
    <property type="entry name" value="Blast:Brain-specific homeobox protein"/>
    <property type="match status" value="1"/>
</dbReference>
<keyword evidence="2 5" id="KW-0238">DNA-binding</keyword>
<feature type="domain" description="Homeobox" evidence="8">
    <location>
        <begin position="160"/>
        <end position="220"/>
    </location>
</feature>
<feature type="DNA-binding region" description="Homeobox" evidence="5">
    <location>
        <begin position="162"/>
        <end position="221"/>
    </location>
</feature>
<comment type="subcellular location">
    <subcellularLocation>
        <location evidence="1 5 6">Nucleus</location>
    </subcellularLocation>
</comment>
<dbReference type="GO" id="GO:0005634">
    <property type="term" value="C:nucleus"/>
    <property type="evidence" value="ECO:0007669"/>
    <property type="project" value="UniProtKB-SubCell"/>
</dbReference>
<dbReference type="SUPFAM" id="SSF46689">
    <property type="entry name" value="Homeodomain-like"/>
    <property type="match status" value="1"/>
</dbReference>
<keyword evidence="9" id="KW-1185">Reference proteome</keyword>
<keyword evidence="3 5" id="KW-0371">Homeobox</keyword>
<evidence type="ECO:0000256" key="5">
    <source>
        <dbReference type="PROSITE-ProRule" id="PRU00108"/>
    </source>
</evidence>
<proteinExistence type="predicted"/>
<dbReference type="Proteomes" id="UP000492821">
    <property type="component" value="Unassembled WGS sequence"/>
</dbReference>
<dbReference type="PANTHER" id="PTHR24333">
    <property type="entry name" value="HOMEO BOX HB9 LIKE A-RELATED"/>
    <property type="match status" value="1"/>
</dbReference>
<evidence type="ECO:0000256" key="1">
    <source>
        <dbReference type="ARBA" id="ARBA00004123"/>
    </source>
</evidence>
<dbReference type="InterPro" id="IPR009057">
    <property type="entry name" value="Homeodomain-like_sf"/>
</dbReference>
<accession>A0A7E4VI54</accession>
<feature type="chain" id="PRO_5028966169" evidence="7">
    <location>
        <begin position="28"/>
        <end position="244"/>
    </location>
</feature>
<dbReference type="InterPro" id="IPR020479">
    <property type="entry name" value="HD_metazoa"/>
</dbReference>
<dbReference type="InterPro" id="IPR017970">
    <property type="entry name" value="Homeobox_CS"/>
</dbReference>
<evidence type="ECO:0000256" key="3">
    <source>
        <dbReference type="ARBA" id="ARBA00023155"/>
    </source>
</evidence>
<dbReference type="SMART" id="SM00389">
    <property type="entry name" value="HOX"/>
    <property type="match status" value="1"/>
</dbReference>
<reference evidence="10" key="2">
    <citation type="submission" date="2020-10" db="UniProtKB">
        <authorList>
            <consortium name="WormBaseParasite"/>
        </authorList>
    </citation>
    <scope>IDENTIFICATION</scope>
</reference>
<dbReference type="Pfam" id="PF00046">
    <property type="entry name" value="Homeodomain"/>
    <property type="match status" value="1"/>
</dbReference>
<dbReference type="PRINTS" id="PR00024">
    <property type="entry name" value="HOMEOBOX"/>
</dbReference>
<dbReference type="PROSITE" id="PS00027">
    <property type="entry name" value="HOMEOBOX_1"/>
    <property type="match status" value="1"/>
</dbReference>
<sequence length="244" mass="26920">MRGLMVSISGFLMFSISNLLTAGGTGGVNDTLDLSQHAQISQPGPQCSTIEPPKHSEITLPSTITSMPSPLNAVMASLQAAETLSPSQLPSKGTIPDARQFLWINQAEEINANNAALEQYLMMARRSLMPPTWSLLNPDAFRFAAAAAAAVNTVGQSKSYRRRKARTVFSDQQLQGLEKRFETQRYLSTPERIELAAALDLSETQVKTWFQNRRMKHKKIVRKDGNGMSELVETGDEMEDSCED</sequence>
<keyword evidence="7" id="KW-0732">Signal</keyword>
<evidence type="ECO:0000313" key="10">
    <source>
        <dbReference type="WBParaSite" id="Pan_g2119.t1"/>
    </source>
</evidence>
<keyword evidence="4 5" id="KW-0539">Nucleus</keyword>
<dbReference type="WBParaSite" id="Pan_g2119.t1">
    <property type="protein sequence ID" value="Pan_g2119.t1"/>
    <property type="gene ID" value="Pan_g2119"/>
</dbReference>
<dbReference type="Gene3D" id="1.10.10.60">
    <property type="entry name" value="Homeodomain-like"/>
    <property type="match status" value="1"/>
</dbReference>
<dbReference type="InterPro" id="IPR001356">
    <property type="entry name" value="HD"/>
</dbReference>
<feature type="signal peptide" evidence="7">
    <location>
        <begin position="1"/>
        <end position="27"/>
    </location>
</feature>
<dbReference type="PANTHER" id="PTHR24333:SF8">
    <property type="entry name" value="HOMEOBOX PROTEIN CEH-62"/>
    <property type="match status" value="1"/>
</dbReference>
<evidence type="ECO:0000256" key="6">
    <source>
        <dbReference type="RuleBase" id="RU000682"/>
    </source>
</evidence>
<evidence type="ECO:0000313" key="9">
    <source>
        <dbReference type="Proteomes" id="UP000492821"/>
    </source>
</evidence>
<protein>
    <submittedName>
        <fullName evidence="10">Homeobox domain-containing protein</fullName>
    </submittedName>
</protein>
<evidence type="ECO:0000256" key="7">
    <source>
        <dbReference type="SAM" id="SignalP"/>
    </source>
</evidence>
<dbReference type="InterPro" id="IPR050848">
    <property type="entry name" value="Homeobox_TF"/>
</dbReference>
<dbReference type="AlphaFoldDB" id="A0A7E4VI54"/>
<dbReference type="CDD" id="cd00086">
    <property type="entry name" value="homeodomain"/>
    <property type="match status" value="1"/>
</dbReference>
<evidence type="ECO:0000256" key="4">
    <source>
        <dbReference type="ARBA" id="ARBA00023242"/>
    </source>
</evidence>
<dbReference type="GO" id="GO:0000981">
    <property type="term" value="F:DNA-binding transcription factor activity, RNA polymerase II-specific"/>
    <property type="evidence" value="ECO:0007669"/>
    <property type="project" value="InterPro"/>
</dbReference>
<evidence type="ECO:0000256" key="2">
    <source>
        <dbReference type="ARBA" id="ARBA00023125"/>
    </source>
</evidence>
<dbReference type="PROSITE" id="PS50071">
    <property type="entry name" value="HOMEOBOX_2"/>
    <property type="match status" value="1"/>
</dbReference>
<organism evidence="9 10">
    <name type="scientific">Panagrellus redivivus</name>
    <name type="common">Microworm</name>
    <dbReference type="NCBI Taxonomy" id="6233"/>
    <lineage>
        <taxon>Eukaryota</taxon>
        <taxon>Metazoa</taxon>
        <taxon>Ecdysozoa</taxon>
        <taxon>Nematoda</taxon>
        <taxon>Chromadorea</taxon>
        <taxon>Rhabditida</taxon>
        <taxon>Tylenchina</taxon>
        <taxon>Panagrolaimomorpha</taxon>
        <taxon>Panagrolaimoidea</taxon>
        <taxon>Panagrolaimidae</taxon>
        <taxon>Panagrellus</taxon>
    </lineage>
</organism>
<name>A0A7E4VI54_PANRE</name>
<reference evidence="9" key="1">
    <citation type="journal article" date="2013" name="Genetics">
        <title>The draft genome and transcriptome of Panagrellus redivivus are shaped by the harsh demands of a free-living lifestyle.</title>
        <authorList>
            <person name="Srinivasan J."/>
            <person name="Dillman A.R."/>
            <person name="Macchietto M.G."/>
            <person name="Heikkinen L."/>
            <person name="Lakso M."/>
            <person name="Fracchia K.M."/>
            <person name="Antoshechkin I."/>
            <person name="Mortazavi A."/>
            <person name="Wong G."/>
            <person name="Sternberg P.W."/>
        </authorList>
    </citation>
    <scope>NUCLEOTIDE SEQUENCE [LARGE SCALE GENOMIC DNA]</scope>
    <source>
        <strain evidence="9">MT8872</strain>
    </source>
</reference>